<keyword evidence="3" id="KW-1185">Reference proteome</keyword>
<dbReference type="EMBL" id="LNIX01000011">
    <property type="protein sequence ID" value="OXA48490.1"/>
    <property type="molecule type" value="Genomic_DNA"/>
</dbReference>
<accession>A0A226DTW2</accession>
<reference evidence="2 3" key="1">
    <citation type="submission" date="2015-12" db="EMBL/GenBank/DDBJ databases">
        <title>The genome of Folsomia candida.</title>
        <authorList>
            <person name="Faddeeva A."/>
            <person name="Derks M.F."/>
            <person name="Anvar Y."/>
            <person name="Smit S."/>
            <person name="Van Straalen N."/>
            <person name="Roelofs D."/>
        </authorList>
    </citation>
    <scope>NUCLEOTIDE SEQUENCE [LARGE SCALE GENOMIC DNA]</scope>
    <source>
        <strain evidence="2 3">VU population</strain>
        <tissue evidence="2">Whole body</tissue>
    </source>
</reference>
<comment type="caution">
    <text evidence="2">The sequence shown here is derived from an EMBL/GenBank/DDBJ whole genome shotgun (WGS) entry which is preliminary data.</text>
</comment>
<evidence type="ECO:0000313" key="3">
    <source>
        <dbReference type="Proteomes" id="UP000198287"/>
    </source>
</evidence>
<keyword evidence="1" id="KW-1133">Transmembrane helix</keyword>
<dbReference type="AlphaFoldDB" id="A0A226DTW2"/>
<dbReference type="OrthoDB" id="8297494at2759"/>
<proteinExistence type="predicted"/>
<name>A0A226DTW2_FOLCA</name>
<feature type="transmembrane region" description="Helical" evidence="1">
    <location>
        <begin position="50"/>
        <end position="69"/>
    </location>
</feature>
<dbReference type="Proteomes" id="UP000198287">
    <property type="component" value="Unassembled WGS sequence"/>
</dbReference>
<gene>
    <name evidence="2" type="ORF">Fcan01_16540</name>
</gene>
<evidence type="ECO:0000256" key="1">
    <source>
        <dbReference type="SAM" id="Phobius"/>
    </source>
</evidence>
<evidence type="ECO:0000313" key="2">
    <source>
        <dbReference type="EMBL" id="OXA48490.1"/>
    </source>
</evidence>
<feature type="transmembrane region" description="Helical" evidence="1">
    <location>
        <begin position="131"/>
        <end position="152"/>
    </location>
</feature>
<protein>
    <submittedName>
        <fullName evidence="2">Uncharacterized protein</fullName>
    </submittedName>
</protein>
<keyword evidence="1" id="KW-0472">Membrane</keyword>
<keyword evidence="1" id="KW-0812">Transmembrane</keyword>
<feature type="transmembrane region" description="Helical" evidence="1">
    <location>
        <begin position="75"/>
        <end position="94"/>
    </location>
</feature>
<organism evidence="2 3">
    <name type="scientific">Folsomia candida</name>
    <name type="common">Springtail</name>
    <dbReference type="NCBI Taxonomy" id="158441"/>
    <lineage>
        <taxon>Eukaryota</taxon>
        <taxon>Metazoa</taxon>
        <taxon>Ecdysozoa</taxon>
        <taxon>Arthropoda</taxon>
        <taxon>Hexapoda</taxon>
        <taxon>Collembola</taxon>
        <taxon>Entomobryomorpha</taxon>
        <taxon>Isotomoidea</taxon>
        <taxon>Isotomidae</taxon>
        <taxon>Proisotominae</taxon>
        <taxon>Folsomia</taxon>
    </lineage>
</organism>
<sequence>MFSVTFYEQLLRHLKLSSFCSALPFLFNPKTGRVTMLTSRWGVVLHKVELGSTLIYTILQCVMTLTSSYPDTNKYIAMVFISVYGTALGLRFSWKMDPVQMEFMNSLMQYERKLLTGISYKKTLPDKIMSFILPLVMFTGSLLPFACVLLLVKFPCAPPFLGSMLTYCRNAADGEHKMPCFVRICIQIAEFFMFCQVSVAAAFYISYVLFPGIICMWDYIRVVDNWELRIIGILNNLVNQTRVLPACALGFPAIQFVSSYVCIRLHENIPPAAFIMFPTAYFDGLARVYSGSEELLKKWRRTFPNLGRKSAIRKTFVSFPPLKVRIGGNFVEASTPLVVQDFCVRNTASMLMLSQ</sequence>